<dbReference type="EC" id="3.2.1.8" evidence="3 9"/>
<keyword evidence="10" id="KW-0732">Signal</keyword>
<keyword evidence="8 9" id="KW-0624">Polysaccharide degradation</keyword>
<dbReference type="InterPro" id="IPR001137">
    <property type="entry name" value="Glyco_hydro_11"/>
</dbReference>
<dbReference type="InterPro" id="IPR013320">
    <property type="entry name" value="ConA-like_dom_sf"/>
</dbReference>
<comment type="caution">
    <text evidence="12">The sequence shown here is derived from an EMBL/GenBank/DDBJ whole genome shotgun (WGS) entry which is preliminary data.</text>
</comment>
<comment type="catalytic activity">
    <reaction evidence="1 9">
        <text>Endohydrolysis of (1-&gt;4)-beta-D-xylosidic linkages in xylans.</text>
        <dbReference type="EC" id="3.2.1.8"/>
    </reaction>
</comment>
<gene>
    <name evidence="12" type="ORF">ACFSJU_03880</name>
</gene>
<dbReference type="PANTHER" id="PTHR46828">
    <property type="entry name" value="ENDO-1,4-BETA-XYLANASE A-RELATED"/>
    <property type="match status" value="1"/>
</dbReference>
<reference evidence="13" key="1">
    <citation type="journal article" date="2019" name="Int. J. Syst. Evol. Microbiol.">
        <title>The Global Catalogue of Microorganisms (GCM) 10K type strain sequencing project: providing services to taxonomists for standard genome sequencing and annotation.</title>
        <authorList>
            <consortium name="The Broad Institute Genomics Platform"/>
            <consortium name="The Broad Institute Genome Sequencing Center for Infectious Disease"/>
            <person name="Wu L."/>
            <person name="Ma J."/>
        </authorList>
    </citation>
    <scope>NUCLEOTIDE SEQUENCE [LARGE SCALE GENOMIC DNA]</scope>
    <source>
        <strain evidence="13">KCTC 42217</strain>
    </source>
</reference>
<dbReference type="PANTHER" id="PTHR46828:SF2">
    <property type="entry name" value="ENDO-1,4-BETA-XYLANASE A-RELATED"/>
    <property type="match status" value="1"/>
</dbReference>
<evidence type="ECO:0000256" key="6">
    <source>
        <dbReference type="ARBA" id="ARBA00023277"/>
    </source>
</evidence>
<feature type="signal peptide" evidence="10">
    <location>
        <begin position="1"/>
        <end position="25"/>
    </location>
</feature>
<dbReference type="GO" id="GO:0016787">
    <property type="term" value="F:hydrolase activity"/>
    <property type="evidence" value="ECO:0007669"/>
    <property type="project" value="UniProtKB-KW"/>
</dbReference>
<feature type="active site" description="Proton donor" evidence="9">
    <location>
        <position position="239"/>
    </location>
</feature>
<evidence type="ECO:0000256" key="4">
    <source>
        <dbReference type="ARBA" id="ARBA00022651"/>
    </source>
</evidence>
<keyword evidence="5 9" id="KW-0378">Hydrolase</keyword>
<name>A0ABW4ZIR8_9SPHI</name>
<evidence type="ECO:0000313" key="13">
    <source>
        <dbReference type="Proteomes" id="UP001597387"/>
    </source>
</evidence>
<dbReference type="RefSeq" id="WP_255899142.1">
    <property type="nucleotide sequence ID" value="NZ_JAFMZO010000001.1"/>
</dbReference>
<dbReference type="PROSITE" id="PS51761">
    <property type="entry name" value="GH11_3"/>
    <property type="match status" value="1"/>
</dbReference>
<comment type="pathway">
    <text evidence="2 9">Glycan degradation; xylan degradation.</text>
</comment>
<evidence type="ECO:0000256" key="9">
    <source>
        <dbReference type="PROSITE-ProRule" id="PRU01097"/>
    </source>
</evidence>
<evidence type="ECO:0000259" key="11">
    <source>
        <dbReference type="PROSITE" id="PS51761"/>
    </source>
</evidence>
<comment type="similarity">
    <text evidence="9">Belongs to the glycosyl hydrolase 11 (cellulase G) family.</text>
</comment>
<dbReference type="SUPFAM" id="SSF49899">
    <property type="entry name" value="Concanavalin A-like lectins/glucanases"/>
    <property type="match status" value="1"/>
</dbReference>
<dbReference type="Pfam" id="PF00457">
    <property type="entry name" value="Glyco_hydro_11"/>
    <property type="match status" value="1"/>
</dbReference>
<evidence type="ECO:0000256" key="3">
    <source>
        <dbReference type="ARBA" id="ARBA00012590"/>
    </source>
</evidence>
<evidence type="ECO:0000256" key="8">
    <source>
        <dbReference type="ARBA" id="ARBA00023326"/>
    </source>
</evidence>
<keyword evidence="7 9" id="KW-0326">Glycosidase</keyword>
<keyword evidence="4 9" id="KW-0858">Xylan degradation</keyword>
<dbReference type="PROSITE" id="PS51257">
    <property type="entry name" value="PROKAR_LIPOPROTEIN"/>
    <property type="match status" value="1"/>
</dbReference>
<proteinExistence type="inferred from homology"/>
<organism evidence="12 13">
    <name type="scientific">Paradesertivirga mongoliensis</name>
    <dbReference type="NCBI Taxonomy" id="2100740"/>
    <lineage>
        <taxon>Bacteria</taxon>
        <taxon>Pseudomonadati</taxon>
        <taxon>Bacteroidota</taxon>
        <taxon>Sphingobacteriia</taxon>
        <taxon>Sphingobacteriales</taxon>
        <taxon>Sphingobacteriaceae</taxon>
        <taxon>Paradesertivirga</taxon>
    </lineage>
</organism>
<dbReference type="EMBL" id="JBHUHZ010000001">
    <property type="protein sequence ID" value="MFD2161517.1"/>
    <property type="molecule type" value="Genomic_DNA"/>
</dbReference>
<keyword evidence="6 9" id="KW-0119">Carbohydrate metabolism</keyword>
<accession>A0ABW4ZIR8</accession>
<feature type="domain" description="GH11" evidence="11">
    <location>
        <begin position="56"/>
        <end position="252"/>
    </location>
</feature>
<evidence type="ECO:0000256" key="7">
    <source>
        <dbReference type="ARBA" id="ARBA00023295"/>
    </source>
</evidence>
<keyword evidence="13" id="KW-1185">Reference proteome</keyword>
<protein>
    <recommendedName>
        <fullName evidence="3 9">endo-1,4-beta-xylanase</fullName>
        <ecNumber evidence="3 9">3.2.1.8</ecNumber>
    </recommendedName>
</protein>
<dbReference type="Proteomes" id="UP001597387">
    <property type="component" value="Unassembled WGS sequence"/>
</dbReference>
<evidence type="ECO:0000256" key="10">
    <source>
        <dbReference type="SAM" id="SignalP"/>
    </source>
</evidence>
<evidence type="ECO:0000313" key="12">
    <source>
        <dbReference type="EMBL" id="MFD2161517.1"/>
    </source>
</evidence>
<evidence type="ECO:0000256" key="1">
    <source>
        <dbReference type="ARBA" id="ARBA00000681"/>
    </source>
</evidence>
<sequence>MKKQNLMPRATRKVAFGAVAMILFAGSSVLTSCKKESADVEEEMHATQNASKANPTVKTYQSGTHNGFFWSLWKSDGATGTANYTNGSGGNYAISWSGFNGNFTCGKGYNAGSPTLKIGYNLGAYTNSGGGTFGWYGWSRSPYYEYYVNETWGTHSPHEGTFLGAFNSDGTAYNAWTVWKTGQNIDGGNGFRQIYSSRVSKVPVPSGNRTITFANHYNYWKSKGYTLGQMNIPAIMVTETWGSNVSGYSNCTIWGL</sequence>
<feature type="chain" id="PRO_5047227091" description="endo-1,4-beta-xylanase" evidence="10">
    <location>
        <begin position="26"/>
        <end position="256"/>
    </location>
</feature>
<dbReference type="InterPro" id="IPR013319">
    <property type="entry name" value="GH11/12"/>
</dbReference>
<evidence type="ECO:0000256" key="5">
    <source>
        <dbReference type="ARBA" id="ARBA00022801"/>
    </source>
</evidence>
<evidence type="ECO:0000256" key="2">
    <source>
        <dbReference type="ARBA" id="ARBA00004851"/>
    </source>
</evidence>
<dbReference type="InterPro" id="IPR033123">
    <property type="entry name" value="GH11_dom"/>
</dbReference>
<dbReference type="Gene3D" id="2.60.120.180">
    <property type="match status" value="1"/>
</dbReference>
<feature type="active site" description="Nucleophile" evidence="9">
    <location>
        <position position="145"/>
    </location>
</feature>